<dbReference type="PANTHER" id="PTHR45947:SF13">
    <property type="entry name" value="TRANSFERASE"/>
    <property type="match status" value="1"/>
</dbReference>
<dbReference type="SUPFAM" id="SSF53756">
    <property type="entry name" value="UDP-Glycosyltransferase/glycogen phosphorylase"/>
    <property type="match status" value="1"/>
</dbReference>
<accession>A0A7C3ZAB1</accession>
<sequence>MALYPPLLRVAEVIVSDHDLEGHVLAPEAYAVPRVYHPDGRLAQKDFNSASTPLFMHFLPVEGDNVELFGFARRAFRRLLNDIAPDYIWIHGEFWQAISHQFLRHYYFRPKPRIVAYVAVNHVPGITPLFVGRFPFLRRSRLKQILLWPRLNGVVACATKSKECARRLGLPPQVPVKVTYLPVLGPEDAEAEAISLPWPRTGSVVVGFAGNLTTQKGWKILLQALERLPENFKLVMAGDGPERQELLEWLAKPGLQGRVHYAGVLAKDQLLASYPLFDVLVLPSLTTPQSVEQFGAVLGEAMACGVPVIGSDSGAIPETIGTAGLVVPEGDSAALAQAIDLLTRDQELRFRVVAAGRQKYHNLYSIRSYARSLSDFIMTSAD</sequence>
<reference evidence="2" key="1">
    <citation type="journal article" date="2020" name="mSystems">
        <title>Genome- and Community-Level Interaction Insights into Carbon Utilization and Element Cycling Functions of Hydrothermarchaeota in Hydrothermal Sediment.</title>
        <authorList>
            <person name="Zhou Z."/>
            <person name="Liu Y."/>
            <person name="Xu W."/>
            <person name="Pan J."/>
            <person name="Luo Z.H."/>
            <person name="Li M."/>
        </authorList>
    </citation>
    <scope>NUCLEOTIDE SEQUENCE [LARGE SCALE GENOMIC DNA]</scope>
    <source>
        <strain evidence="2">SpSt-897</strain>
    </source>
</reference>
<protein>
    <submittedName>
        <fullName evidence="2">Glycosyltransferase family 1 protein</fullName>
    </submittedName>
</protein>
<comment type="caution">
    <text evidence="2">The sequence shown here is derived from an EMBL/GenBank/DDBJ whole genome shotgun (WGS) entry which is preliminary data.</text>
</comment>
<dbReference type="AlphaFoldDB" id="A0A7C3ZAB1"/>
<dbReference type="GO" id="GO:0016757">
    <property type="term" value="F:glycosyltransferase activity"/>
    <property type="evidence" value="ECO:0007669"/>
    <property type="project" value="InterPro"/>
</dbReference>
<dbReference type="InterPro" id="IPR001296">
    <property type="entry name" value="Glyco_trans_1"/>
</dbReference>
<dbReference type="InterPro" id="IPR050194">
    <property type="entry name" value="Glycosyltransferase_grp1"/>
</dbReference>
<feature type="domain" description="Glycosyl transferase family 1" evidence="1">
    <location>
        <begin position="202"/>
        <end position="358"/>
    </location>
</feature>
<evidence type="ECO:0000313" key="2">
    <source>
        <dbReference type="EMBL" id="HGF33352.1"/>
    </source>
</evidence>
<dbReference type="Pfam" id="PF00534">
    <property type="entry name" value="Glycos_transf_1"/>
    <property type="match status" value="1"/>
</dbReference>
<dbReference type="PANTHER" id="PTHR45947">
    <property type="entry name" value="SULFOQUINOVOSYL TRANSFERASE SQD2"/>
    <property type="match status" value="1"/>
</dbReference>
<evidence type="ECO:0000259" key="1">
    <source>
        <dbReference type="Pfam" id="PF00534"/>
    </source>
</evidence>
<gene>
    <name evidence="2" type="ORF">ENW96_03045</name>
</gene>
<dbReference type="EMBL" id="DTMF01000079">
    <property type="protein sequence ID" value="HGF33352.1"/>
    <property type="molecule type" value="Genomic_DNA"/>
</dbReference>
<organism evidence="2">
    <name type="scientific">Desulfobacca acetoxidans</name>
    <dbReference type="NCBI Taxonomy" id="60893"/>
    <lineage>
        <taxon>Bacteria</taxon>
        <taxon>Pseudomonadati</taxon>
        <taxon>Thermodesulfobacteriota</taxon>
        <taxon>Desulfobaccia</taxon>
        <taxon>Desulfobaccales</taxon>
        <taxon>Desulfobaccaceae</taxon>
        <taxon>Desulfobacca</taxon>
    </lineage>
</organism>
<keyword evidence="2" id="KW-0808">Transferase</keyword>
<dbReference type="CDD" id="cd03801">
    <property type="entry name" value="GT4_PimA-like"/>
    <property type="match status" value="1"/>
</dbReference>
<dbReference type="Gene3D" id="3.40.50.2000">
    <property type="entry name" value="Glycogen Phosphorylase B"/>
    <property type="match status" value="2"/>
</dbReference>
<name>A0A7C3ZAB1_9BACT</name>
<proteinExistence type="predicted"/>